<name>A0AAC8QIL3_9BACT</name>
<sequence length="135" mass="15277">MRYFGVEEANRLIPLLTRTFTRVRPFVERVQALVRELEELQEAGAGPERTAPLRGERDALIDSIQGELEQFQDLGVELKAADGLVDFRALKGGRPVYLCWRFGEAEVSHWHELEGGFAGRQPILHAHEFAASYLS</sequence>
<evidence type="ECO:0000313" key="2">
    <source>
        <dbReference type="EMBL" id="REG15331.1"/>
    </source>
</evidence>
<dbReference type="Proteomes" id="UP000256345">
    <property type="component" value="Unassembled WGS sequence"/>
</dbReference>
<organism evidence="1 3">
    <name type="scientific">Archangium gephyra</name>
    <dbReference type="NCBI Taxonomy" id="48"/>
    <lineage>
        <taxon>Bacteria</taxon>
        <taxon>Pseudomonadati</taxon>
        <taxon>Myxococcota</taxon>
        <taxon>Myxococcia</taxon>
        <taxon>Myxococcales</taxon>
        <taxon>Cystobacterineae</taxon>
        <taxon>Archangiaceae</taxon>
        <taxon>Archangium</taxon>
    </lineage>
</organism>
<proteinExistence type="predicted"/>
<dbReference type="KEGG" id="age:AA314_09842"/>
<dbReference type="Pfam" id="PF09969">
    <property type="entry name" value="DUF2203"/>
    <property type="match status" value="1"/>
</dbReference>
<dbReference type="Proteomes" id="UP000035579">
    <property type="component" value="Chromosome"/>
</dbReference>
<reference evidence="1 3" key="1">
    <citation type="submission" date="2015-05" db="EMBL/GenBank/DDBJ databases">
        <title>Genome assembly of Archangium gephyra DSM 2261.</title>
        <authorList>
            <person name="Sharma G."/>
            <person name="Subramanian S."/>
        </authorList>
    </citation>
    <scope>NUCLEOTIDE SEQUENCE [LARGE SCALE GENOMIC DNA]</scope>
    <source>
        <strain evidence="1 3">DSM 2261</strain>
    </source>
</reference>
<protein>
    <recommendedName>
        <fullName evidence="5">DUF2203 family protein</fullName>
    </recommendedName>
</protein>
<dbReference type="AlphaFoldDB" id="A0AAC8QIL3"/>
<gene>
    <name evidence="1" type="ORF">AA314_09842</name>
    <name evidence="2" type="ORF">ATI61_1267</name>
</gene>
<reference evidence="2 4" key="2">
    <citation type="submission" date="2018-08" db="EMBL/GenBank/DDBJ databases">
        <title>Genomic Encyclopedia of Archaeal and Bacterial Type Strains, Phase II (KMG-II): from individual species to whole genera.</title>
        <authorList>
            <person name="Goeker M."/>
        </authorList>
    </citation>
    <scope>NUCLEOTIDE SEQUENCE [LARGE SCALE GENOMIC DNA]</scope>
    <source>
        <strain evidence="2 4">DSM 2261</strain>
    </source>
</reference>
<dbReference type="RefSeq" id="WP_047861033.1">
    <property type="nucleotide sequence ID" value="NZ_CP011509.1"/>
</dbReference>
<dbReference type="EMBL" id="QUMU01000026">
    <property type="protein sequence ID" value="REG15331.1"/>
    <property type="molecule type" value="Genomic_DNA"/>
</dbReference>
<dbReference type="InterPro" id="IPR018699">
    <property type="entry name" value="DUF2203"/>
</dbReference>
<evidence type="ECO:0008006" key="5">
    <source>
        <dbReference type="Google" id="ProtNLM"/>
    </source>
</evidence>
<evidence type="ECO:0000313" key="1">
    <source>
        <dbReference type="EMBL" id="AKJ08216.1"/>
    </source>
</evidence>
<dbReference type="EMBL" id="CP011509">
    <property type="protein sequence ID" value="AKJ08216.1"/>
    <property type="molecule type" value="Genomic_DNA"/>
</dbReference>
<accession>A0AAC8QIL3</accession>
<evidence type="ECO:0000313" key="4">
    <source>
        <dbReference type="Proteomes" id="UP000256345"/>
    </source>
</evidence>
<evidence type="ECO:0000313" key="3">
    <source>
        <dbReference type="Proteomes" id="UP000035579"/>
    </source>
</evidence>
<keyword evidence="4" id="KW-1185">Reference proteome</keyword>
<dbReference type="PIRSF" id="PIRSF016498">
    <property type="entry name" value="UCP016498"/>
    <property type="match status" value="1"/>
</dbReference>